<protein>
    <submittedName>
        <fullName evidence="1">Uncharacterized protein</fullName>
    </submittedName>
</protein>
<dbReference type="Pfam" id="PF13412">
    <property type="entry name" value="HTH_24"/>
    <property type="match status" value="1"/>
</dbReference>
<gene>
    <name evidence="1" type="ORF">NQ318_009924</name>
</gene>
<dbReference type="EMBL" id="JAPWTK010000137">
    <property type="protein sequence ID" value="KAJ8948413.1"/>
    <property type="molecule type" value="Genomic_DNA"/>
</dbReference>
<organism evidence="1 2">
    <name type="scientific">Aromia moschata</name>
    <dbReference type="NCBI Taxonomy" id="1265417"/>
    <lineage>
        <taxon>Eukaryota</taxon>
        <taxon>Metazoa</taxon>
        <taxon>Ecdysozoa</taxon>
        <taxon>Arthropoda</taxon>
        <taxon>Hexapoda</taxon>
        <taxon>Insecta</taxon>
        <taxon>Pterygota</taxon>
        <taxon>Neoptera</taxon>
        <taxon>Endopterygota</taxon>
        <taxon>Coleoptera</taxon>
        <taxon>Polyphaga</taxon>
        <taxon>Cucujiformia</taxon>
        <taxon>Chrysomeloidea</taxon>
        <taxon>Cerambycidae</taxon>
        <taxon>Cerambycinae</taxon>
        <taxon>Callichromatini</taxon>
        <taxon>Aromia</taxon>
    </lineage>
</organism>
<dbReference type="AlphaFoldDB" id="A0AAV8YCZ5"/>
<proteinExistence type="predicted"/>
<accession>A0AAV8YCZ5</accession>
<dbReference type="PANTHER" id="PTHR47326:SF1">
    <property type="entry name" value="HTH PSQ-TYPE DOMAIN-CONTAINING PROTEIN"/>
    <property type="match status" value="1"/>
</dbReference>
<dbReference type="PANTHER" id="PTHR47326">
    <property type="entry name" value="TRANSPOSABLE ELEMENT TC3 TRANSPOSASE-LIKE PROTEIN"/>
    <property type="match status" value="1"/>
</dbReference>
<evidence type="ECO:0000313" key="1">
    <source>
        <dbReference type="EMBL" id="KAJ8948413.1"/>
    </source>
</evidence>
<evidence type="ECO:0000313" key="2">
    <source>
        <dbReference type="Proteomes" id="UP001162162"/>
    </source>
</evidence>
<keyword evidence="2" id="KW-1185">Reference proteome</keyword>
<dbReference type="Proteomes" id="UP001162162">
    <property type="component" value="Unassembled WGS sequence"/>
</dbReference>
<name>A0AAV8YCZ5_9CUCU</name>
<reference evidence="1" key="1">
    <citation type="journal article" date="2023" name="Insect Mol. Biol.">
        <title>Genome sequencing provides insights into the evolution of gene families encoding plant cell wall-degrading enzymes in longhorned beetles.</title>
        <authorList>
            <person name="Shin N.R."/>
            <person name="Okamura Y."/>
            <person name="Kirsch R."/>
            <person name="Pauchet Y."/>
        </authorList>
    </citation>
    <scope>NUCLEOTIDE SEQUENCE</scope>
    <source>
        <strain evidence="1">AMC_N1</strain>
    </source>
</reference>
<sequence>MRKGFIPELGLKTRQNFRRWHTFNRQKFYYNALRNRRRNYLLIHCSINRMQKRKGVAYQVYSYPDGIRRKAVALSDRPSGLEKEIPHITLNRPNIVVTEENEFLVLGCIQENPETSVRQISHTTGISAPSVHRIITKHKYHRYHIQLHQELLAVDFPRREAF</sequence>
<comment type="caution">
    <text evidence="1">The sequence shown here is derived from an EMBL/GenBank/DDBJ whole genome shotgun (WGS) entry which is preliminary data.</text>
</comment>